<evidence type="ECO:0000256" key="1">
    <source>
        <dbReference type="SAM" id="Phobius"/>
    </source>
</evidence>
<gene>
    <name evidence="2" type="ORF">LCGC14_0900450</name>
</gene>
<protein>
    <submittedName>
        <fullName evidence="2">Uncharacterized protein</fullName>
    </submittedName>
</protein>
<keyword evidence="1" id="KW-0472">Membrane</keyword>
<feature type="transmembrane region" description="Helical" evidence="1">
    <location>
        <begin position="7"/>
        <end position="29"/>
    </location>
</feature>
<reference evidence="2" key="1">
    <citation type="journal article" date="2015" name="Nature">
        <title>Complex archaea that bridge the gap between prokaryotes and eukaryotes.</title>
        <authorList>
            <person name="Spang A."/>
            <person name="Saw J.H."/>
            <person name="Jorgensen S.L."/>
            <person name="Zaremba-Niedzwiedzka K."/>
            <person name="Martijn J."/>
            <person name="Lind A.E."/>
            <person name="van Eijk R."/>
            <person name="Schleper C."/>
            <person name="Guy L."/>
            <person name="Ettema T.J."/>
        </authorList>
    </citation>
    <scope>NUCLEOTIDE SEQUENCE</scope>
</reference>
<organism evidence="2">
    <name type="scientific">marine sediment metagenome</name>
    <dbReference type="NCBI Taxonomy" id="412755"/>
    <lineage>
        <taxon>unclassified sequences</taxon>
        <taxon>metagenomes</taxon>
        <taxon>ecological metagenomes</taxon>
    </lineage>
</organism>
<proteinExistence type="predicted"/>
<keyword evidence="1" id="KW-0812">Transmembrane</keyword>
<sequence length="60" mass="6752">MRQKIKLILEVISLWILCICIFLFGSYGFGFSVELLLSVVITGNLVTLILIVSESIFESE</sequence>
<dbReference type="EMBL" id="LAZR01002931">
    <property type="protein sequence ID" value="KKN23873.1"/>
    <property type="molecule type" value="Genomic_DNA"/>
</dbReference>
<dbReference type="AlphaFoldDB" id="A0A0F9S3H0"/>
<feature type="transmembrane region" description="Helical" evidence="1">
    <location>
        <begin position="35"/>
        <end position="57"/>
    </location>
</feature>
<comment type="caution">
    <text evidence="2">The sequence shown here is derived from an EMBL/GenBank/DDBJ whole genome shotgun (WGS) entry which is preliminary data.</text>
</comment>
<evidence type="ECO:0000313" key="2">
    <source>
        <dbReference type="EMBL" id="KKN23873.1"/>
    </source>
</evidence>
<keyword evidence="1" id="KW-1133">Transmembrane helix</keyword>
<name>A0A0F9S3H0_9ZZZZ</name>
<accession>A0A0F9S3H0</accession>